<dbReference type="Pfam" id="PF04546">
    <property type="entry name" value="Sigma70_ner"/>
    <property type="match status" value="1"/>
</dbReference>
<dbReference type="InterPro" id="IPR050239">
    <property type="entry name" value="Sigma-70_RNA_pol_init_factors"/>
</dbReference>
<keyword evidence="3 6" id="KW-0731">Sigma factor</keyword>
<dbReference type="InterPro" id="IPR013325">
    <property type="entry name" value="RNA_pol_sigma_r2"/>
</dbReference>
<dbReference type="InterPro" id="IPR007631">
    <property type="entry name" value="RNA_pol_sigma_70_non-ess"/>
</dbReference>
<dbReference type="CDD" id="cd06171">
    <property type="entry name" value="Sigma70_r4"/>
    <property type="match status" value="1"/>
</dbReference>
<dbReference type="SUPFAM" id="SSF88659">
    <property type="entry name" value="Sigma3 and sigma4 domains of RNA polymerase sigma factors"/>
    <property type="match status" value="2"/>
</dbReference>
<feature type="region of interest" description="Sigma-70 factor domain-3" evidence="6">
    <location>
        <begin position="455"/>
        <end position="531"/>
    </location>
</feature>
<feature type="compositionally biased region" description="Acidic residues" evidence="8">
    <location>
        <begin position="184"/>
        <end position="204"/>
    </location>
</feature>
<dbReference type="NCBIfam" id="TIGR02937">
    <property type="entry name" value="sigma70-ECF"/>
    <property type="match status" value="1"/>
</dbReference>
<dbReference type="Pfam" id="PF00140">
    <property type="entry name" value="Sigma70_r1_2"/>
    <property type="match status" value="1"/>
</dbReference>
<proteinExistence type="inferred from homology"/>
<dbReference type="Pfam" id="PF04539">
    <property type="entry name" value="Sigma70_r3"/>
    <property type="match status" value="1"/>
</dbReference>
<feature type="domain" description="RNA polymerase sigma-70" evidence="9">
    <location>
        <begin position="400"/>
        <end position="413"/>
    </location>
</feature>
<dbReference type="InterPro" id="IPR000943">
    <property type="entry name" value="RNA_pol_sigma70"/>
</dbReference>
<evidence type="ECO:0000256" key="7">
    <source>
        <dbReference type="SAM" id="Coils"/>
    </source>
</evidence>
<dbReference type="SUPFAM" id="SSF88946">
    <property type="entry name" value="Sigma2 domain of RNA polymerase sigma factors"/>
    <property type="match status" value="1"/>
</dbReference>
<organism evidence="11 12">
    <name type="scientific">Shewanella japonica</name>
    <dbReference type="NCBI Taxonomy" id="93973"/>
    <lineage>
        <taxon>Bacteria</taxon>
        <taxon>Pseudomonadati</taxon>
        <taxon>Pseudomonadota</taxon>
        <taxon>Gammaproteobacteria</taxon>
        <taxon>Alteromonadales</taxon>
        <taxon>Shewanellaceae</taxon>
        <taxon>Shewanella</taxon>
    </lineage>
</organism>
<comment type="subcellular location">
    <subcellularLocation>
        <location evidence="6">Cytoplasm</location>
    </subcellularLocation>
</comment>
<dbReference type="InterPro" id="IPR012760">
    <property type="entry name" value="RNA_pol_sigma_RpoD_C"/>
</dbReference>
<evidence type="ECO:0000259" key="9">
    <source>
        <dbReference type="PROSITE" id="PS00715"/>
    </source>
</evidence>
<dbReference type="InterPro" id="IPR009042">
    <property type="entry name" value="RNA_pol_sigma70_r1_2"/>
</dbReference>
<dbReference type="InterPro" id="IPR007630">
    <property type="entry name" value="RNA_pol_sigma70_r4"/>
</dbReference>
<dbReference type="HAMAP" id="MF_00963">
    <property type="entry name" value="Sigma70_RpoD_SigA"/>
    <property type="match status" value="1"/>
</dbReference>
<sequence>MEHTPQSQLKLLLAKGKEQGYLTYAEVNDHLPADMVDSDQIEDIVQMINDMGIRVYEQAPDADEMMMSEDNTDEDAAEEAAAALATVESELGRTTDPVRMYMREMGTVELLTREGEIVIAKRIEEGINTVQSSVSEYPQAIAMILEQFDKYEADELRLTDIISGFVNPDDDDVAPTATHVGSELSEEELEDEDDDGDDEDDEEEGPKGPDPEEAKEKFTQLREAYEKGLLVIEKKGRDHPEAIGALFVIGELFKEFRLIPKQFDRLVKSMRTMMDRVRVQERLILKLCVEQAKMPKKNFVKFFTGNETDLAWFHAEKDSNKPYAEGLRMVEEDVVRCSTKLAAIEEETGLIIRAIKDINRRMSIGEARARRAKKEMVEANLRLVISIAKKYTNRGLQFLDLIQEGNIGLMKAVDKFEYRRGYKFSTYATWWIRQAITRSIADQARTIRIPVHMIETINKLNRISRQMLQEMGREPTPEELSERMLMPEDKILKVLKIAKEPISMETPIGDDEDSHLGDFIEDNTLELPLDSATSESLKNATHEVLAGLTAREAKVLRMRFGIDMNTDHTLEEVGKQFDVTRERIRQIEAKALRKLRHPSRSEILKSFLDE</sequence>
<dbReference type="EMBL" id="CP020472">
    <property type="protein sequence ID" value="ARD21508.1"/>
    <property type="molecule type" value="Genomic_DNA"/>
</dbReference>
<dbReference type="NCBIfam" id="TIGR02393">
    <property type="entry name" value="RpoD_Cterm"/>
    <property type="match status" value="1"/>
</dbReference>
<dbReference type="InterPro" id="IPR007624">
    <property type="entry name" value="RNA_pol_sigma70_r3"/>
</dbReference>
<gene>
    <name evidence="6" type="primary">rpoD</name>
    <name evidence="11" type="ORF">SJ2017_1181</name>
</gene>
<evidence type="ECO:0000313" key="11">
    <source>
        <dbReference type="EMBL" id="ARD21508.1"/>
    </source>
</evidence>
<evidence type="ECO:0000259" key="10">
    <source>
        <dbReference type="PROSITE" id="PS00716"/>
    </source>
</evidence>
<name>A0ABM6JJH2_9GAMM</name>
<dbReference type="Gene3D" id="1.10.10.10">
    <property type="entry name" value="Winged helix-like DNA-binding domain superfamily/Winged helix DNA-binding domain"/>
    <property type="match status" value="2"/>
</dbReference>
<feature type="compositionally biased region" description="Basic and acidic residues" evidence="8">
    <location>
        <begin position="205"/>
        <end position="217"/>
    </location>
</feature>
<feature type="region of interest" description="Sigma-70 factor domain-4" evidence="6">
    <location>
        <begin position="544"/>
        <end position="597"/>
    </location>
</feature>
<evidence type="ECO:0000256" key="4">
    <source>
        <dbReference type="ARBA" id="ARBA00023125"/>
    </source>
</evidence>
<dbReference type="InterPro" id="IPR028630">
    <property type="entry name" value="Sigma70_RpoD"/>
</dbReference>
<evidence type="ECO:0000256" key="5">
    <source>
        <dbReference type="ARBA" id="ARBA00023163"/>
    </source>
</evidence>
<dbReference type="Pfam" id="PF03979">
    <property type="entry name" value="Sigma70_r1_1"/>
    <property type="match status" value="1"/>
</dbReference>
<feature type="region of interest" description="Disordered" evidence="8">
    <location>
        <begin position="167"/>
        <end position="217"/>
    </location>
</feature>
<dbReference type="InterPro" id="IPR007627">
    <property type="entry name" value="RNA_pol_sigma70_r2"/>
</dbReference>
<keyword evidence="4 6" id="KW-0238">DNA-binding</keyword>
<dbReference type="RefSeq" id="WP_055024255.1">
    <property type="nucleotide sequence ID" value="NZ_CANMJJ010000004.1"/>
</dbReference>
<feature type="coiled-coil region" evidence="7">
    <location>
        <begin position="327"/>
        <end position="375"/>
    </location>
</feature>
<keyword evidence="2 6" id="KW-0805">Transcription regulation</keyword>
<dbReference type="InterPro" id="IPR042189">
    <property type="entry name" value="RNA_pol_sigma_70_r1_1_sf"/>
</dbReference>
<dbReference type="PROSITE" id="PS00715">
    <property type="entry name" value="SIGMA70_1"/>
    <property type="match status" value="1"/>
</dbReference>
<dbReference type="PANTHER" id="PTHR30603">
    <property type="entry name" value="RNA POLYMERASE SIGMA FACTOR RPO"/>
    <property type="match status" value="1"/>
</dbReference>
<evidence type="ECO:0000256" key="6">
    <source>
        <dbReference type="HAMAP-Rule" id="MF_00963"/>
    </source>
</evidence>
<dbReference type="PROSITE" id="PS00716">
    <property type="entry name" value="SIGMA70_2"/>
    <property type="match status" value="1"/>
</dbReference>
<dbReference type="Gene3D" id="1.10.220.120">
    <property type="entry name" value="Sigma-70 factor, region 1.1"/>
    <property type="match status" value="1"/>
</dbReference>
<dbReference type="Proteomes" id="UP000191820">
    <property type="component" value="Chromosome"/>
</dbReference>
<evidence type="ECO:0000313" key="12">
    <source>
        <dbReference type="Proteomes" id="UP000191820"/>
    </source>
</evidence>
<feature type="short sequence motif" description="Interaction with polymerase core subunit RpoC" evidence="6">
    <location>
        <begin position="400"/>
        <end position="403"/>
    </location>
</feature>
<keyword evidence="5 6" id="KW-0804">Transcription</keyword>
<keyword evidence="12" id="KW-1185">Reference proteome</keyword>
<keyword evidence="1 6" id="KW-0963">Cytoplasm</keyword>
<protein>
    <recommendedName>
        <fullName evidence="6">RNA polymerase sigma factor RpoD</fullName>
    </recommendedName>
    <alternativeName>
        <fullName evidence="6">Sigma-70</fullName>
    </alternativeName>
</protein>
<dbReference type="Gene3D" id="1.10.601.10">
    <property type="entry name" value="RNA Polymerase Primary Sigma Factor"/>
    <property type="match status" value="1"/>
</dbReference>
<feature type="region of interest" description="Sigma-70 factor domain-2" evidence="6">
    <location>
        <begin position="376"/>
        <end position="446"/>
    </location>
</feature>
<evidence type="ECO:0000256" key="3">
    <source>
        <dbReference type="ARBA" id="ARBA00023082"/>
    </source>
</evidence>
<dbReference type="InterPro" id="IPR013324">
    <property type="entry name" value="RNA_pol_sigma_r3/r4-like"/>
</dbReference>
<dbReference type="PANTHER" id="PTHR30603:SF60">
    <property type="entry name" value="RNA POLYMERASE SIGMA FACTOR RPOD"/>
    <property type="match status" value="1"/>
</dbReference>
<dbReference type="InterPro" id="IPR007127">
    <property type="entry name" value="RNA_pol_sigma_70_r1_1"/>
</dbReference>
<accession>A0ABM6JJH2</accession>
<dbReference type="Pfam" id="PF04545">
    <property type="entry name" value="Sigma70_r4"/>
    <property type="match status" value="1"/>
</dbReference>
<feature type="domain" description="RNA polymerase sigma-70" evidence="10">
    <location>
        <begin position="569"/>
        <end position="595"/>
    </location>
</feature>
<evidence type="ECO:0000256" key="8">
    <source>
        <dbReference type="SAM" id="MobiDB-lite"/>
    </source>
</evidence>
<dbReference type="InterPro" id="IPR014284">
    <property type="entry name" value="RNA_pol_sigma-70_dom"/>
</dbReference>
<keyword evidence="7" id="KW-0175">Coiled coil</keyword>
<feature type="DNA-binding region" description="H-T-H motif" evidence="6">
    <location>
        <begin position="570"/>
        <end position="589"/>
    </location>
</feature>
<dbReference type="NCBIfam" id="NF004208">
    <property type="entry name" value="PRK05658.1"/>
    <property type="match status" value="1"/>
</dbReference>
<evidence type="ECO:0000256" key="2">
    <source>
        <dbReference type="ARBA" id="ARBA00023015"/>
    </source>
</evidence>
<dbReference type="PRINTS" id="PR00046">
    <property type="entry name" value="SIGMA70FCT"/>
</dbReference>
<comment type="similarity">
    <text evidence="6">Belongs to the sigma-70 factor family. RpoD/SigA subfamily.</text>
</comment>
<comment type="function">
    <text evidence="6">Sigma factors are initiation factors that promote the attachment of RNA polymerase to specific initiation sites and are then released. This sigma factor is the primary sigma factor during exponential growth.</text>
</comment>
<dbReference type="Pfam" id="PF04542">
    <property type="entry name" value="Sigma70_r2"/>
    <property type="match status" value="1"/>
</dbReference>
<dbReference type="InterPro" id="IPR036388">
    <property type="entry name" value="WH-like_DNA-bd_sf"/>
</dbReference>
<comment type="subunit">
    <text evidence="6">Interacts transiently with the RNA polymerase catalytic core.</text>
</comment>
<evidence type="ECO:0000256" key="1">
    <source>
        <dbReference type="ARBA" id="ARBA00022490"/>
    </source>
</evidence>
<reference evidence="11 12" key="1">
    <citation type="submission" date="2017-03" db="EMBL/GenBank/DDBJ databases">
        <title>Genome sequencing of Shewanella japonica KCTC 22435.</title>
        <authorList>
            <person name="Kim K.M."/>
        </authorList>
    </citation>
    <scope>NUCLEOTIDE SEQUENCE [LARGE SCALE GENOMIC DNA]</scope>
    <source>
        <strain evidence="11 12">KCTC 22435</strain>
    </source>
</reference>